<evidence type="ECO:0000259" key="3">
    <source>
        <dbReference type="PROSITE" id="PS50206"/>
    </source>
</evidence>
<feature type="domain" description="Rhodanese" evidence="3">
    <location>
        <begin position="166"/>
        <end position="276"/>
    </location>
</feature>
<dbReference type="InterPro" id="IPR001763">
    <property type="entry name" value="Rhodanese-like_dom"/>
</dbReference>
<dbReference type="Gene3D" id="3.40.250.10">
    <property type="entry name" value="Rhodanese-like domain"/>
    <property type="match status" value="2"/>
</dbReference>
<proteinExistence type="predicted"/>
<dbReference type="SUPFAM" id="SSF52821">
    <property type="entry name" value="Rhodanese/Cell cycle control phosphatase"/>
    <property type="match status" value="2"/>
</dbReference>
<keyword evidence="1 4" id="KW-0808">Transferase</keyword>
<sequence>MTVLMTVDQLNERLKNNVDNTVILDTRFELTEANVGRSLYEEGHIPNAIHFDLNKDLSSIPGKHGGGHPIPETDVFAKKLGEAGIDNDTTVVIYDQANDMYAARAWWLLHYFGHENVYLLDGGFQKWVEAGYEVTKEIPQPEKRNFEAKIAPNLTVNMEEVKDKMANKSAILLDSRAKERYLGQVEPMYTKAGHIPGAKNYFWKQVLQEDGLWKDEEALKKNFASLPKDEEIIVSCGSGVSACPNYIGLKLAGYENVKLYPGSYSDWVSYEENEVETKEE</sequence>
<dbReference type="InterPro" id="IPR045078">
    <property type="entry name" value="TST/MPST-like"/>
</dbReference>
<reference evidence="4" key="1">
    <citation type="submission" date="2024-07" db="EMBL/GenBank/DDBJ databases">
        <title>Halotolerant mesophilic bacterium Ornithinibacillus sp. 4-3, sp. nov., isolated from soil.</title>
        <authorList>
            <person name="Sidarenka A.V."/>
            <person name="Guliayeva D.E."/>
            <person name="Leanovich S.I."/>
            <person name="Hileuskaya K.S."/>
            <person name="Akhremchuk A.E."/>
            <person name="Sikolenko M.A."/>
            <person name="Valentovich L.N."/>
        </authorList>
    </citation>
    <scope>NUCLEOTIDE SEQUENCE</scope>
    <source>
        <strain evidence="4">4-3</strain>
    </source>
</reference>
<evidence type="ECO:0000256" key="2">
    <source>
        <dbReference type="ARBA" id="ARBA00022737"/>
    </source>
</evidence>
<dbReference type="CDD" id="cd01449">
    <property type="entry name" value="TST_Repeat_2"/>
    <property type="match status" value="1"/>
</dbReference>
<dbReference type="AlphaFoldDB" id="A0AB39HRT7"/>
<dbReference type="GO" id="GO:0004792">
    <property type="term" value="F:thiosulfate-cyanide sulfurtransferase activity"/>
    <property type="evidence" value="ECO:0007669"/>
    <property type="project" value="TreeGrafter"/>
</dbReference>
<organism evidence="4">
    <name type="scientific">Ornithinibacillus sp. 4-3</name>
    <dbReference type="NCBI Taxonomy" id="3231488"/>
    <lineage>
        <taxon>Bacteria</taxon>
        <taxon>Bacillati</taxon>
        <taxon>Bacillota</taxon>
        <taxon>Bacilli</taxon>
        <taxon>Bacillales</taxon>
        <taxon>Bacillaceae</taxon>
        <taxon>Ornithinibacillus</taxon>
    </lineage>
</organism>
<dbReference type="RefSeq" id="WP_368653952.1">
    <property type="nucleotide sequence ID" value="NZ_CP162599.1"/>
</dbReference>
<dbReference type="InterPro" id="IPR036873">
    <property type="entry name" value="Rhodanese-like_dom_sf"/>
</dbReference>
<dbReference type="EMBL" id="CP162599">
    <property type="protein sequence ID" value="XDK33270.1"/>
    <property type="molecule type" value="Genomic_DNA"/>
</dbReference>
<evidence type="ECO:0000313" key="4">
    <source>
        <dbReference type="EMBL" id="XDK33270.1"/>
    </source>
</evidence>
<dbReference type="CDD" id="cd01448">
    <property type="entry name" value="TST_Repeat_1"/>
    <property type="match status" value="1"/>
</dbReference>
<dbReference type="Pfam" id="PF00581">
    <property type="entry name" value="Rhodanese"/>
    <property type="match status" value="2"/>
</dbReference>
<dbReference type="SMART" id="SM00450">
    <property type="entry name" value="RHOD"/>
    <property type="match status" value="2"/>
</dbReference>
<dbReference type="PROSITE" id="PS50206">
    <property type="entry name" value="RHODANESE_3"/>
    <property type="match status" value="2"/>
</dbReference>
<evidence type="ECO:0000256" key="1">
    <source>
        <dbReference type="ARBA" id="ARBA00022679"/>
    </source>
</evidence>
<keyword evidence="2" id="KW-0677">Repeat</keyword>
<feature type="domain" description="Rhodanese" evidence="3">
    <location>
        <begin position="17"/>
        <end position="136"/>
    </location>
</feature>
<dbReference type="EC" id="2.8.1.-" evidence="4"/>
<dbReference type="PANTHER" id="PTHR11364:SF27">
    <property type="entry name" value="SULFURTRANSFERASE"/>
    <property type="match status" value="1"/>
</dbReference>
<gene>
    <name evidence="4" type="ORF">AB4Y30_02560</name>
</gene>
<name>A0AB39HRT7_9BACI</name>
<dbReference type="PANTHER" id="PTHR11364">
    <property type="entry name" value="THIOSULFATE SULFERTANSFERASE"/>
    <property type="match status" value="1"/>
</dbReference>
<protein>
    <submittedName>
        <fullName evidence="4">Sulfurtransferase</fullName>
        <ecNumber evidence="4">2.8.1.-</ecNumber>
    </submittedName>
</protein>
<accession>A0AB39HRT7</accession>